<evidence type="ECO:0000313" key="1">
    <source>
        <dbReference type="EMBL" id="KAF9470968.1"/>
    </source>
</evidence>
<sequence>VCSDAELFVSEPDAASLLKPSYFHLMFPPPPGLSCQPHRQLIYRLTHLVSSTRIRSPLRLDTSASLVAFNRSPSFSAPFVTIHPPSTTSSFSHGSIRITHFYHSGLVNCHAFRQTNALPVNSARRHH</sequence>
<accession>A0A9P5YL84</accession>
<comment type="caution">
    <text evidence="1">The sequence shown here is derived from an EMBL/GenBank/DDBJ whole genome shotgun (WGS) entry which is preliminary data.</text>
</comment>
<feature type="non-terminal residue" evidence="1">
    <location>
        <position position="1"/>
    </location>
</feature>
<name>A0A9P5YL84_9AGAR</name>
<proteinExistence type="predicted"/>
<dbReference type="Proteomes" id="UP000807469">
    <property type="component" value="Unassembled WGS sequence"/>
</dbReference>
<feature type="non-terminal residue" evidence="1">
    <location>
        <position position="127"/>
    </location>
</feature>
<dbReference type="AlphaFoldDB" id="A0A9P5YL84"/>
<gene>
    <name evidence="1" type="ORF">BDN70DRAFT_888592</name>
</gene>
<keyword evidence="2" id="KW-1185">Reference proteome</keyword>
<protein>
    <submittedName>
        <fullName evidence="1">Uncharacterized protein</fullName>
    </submittedName>
</protein>
<evidence type="ECO:0000313" key="2">
    <source>
        <dbReference type="Proteomes" id="UP000807469"/>
    </source>
</evidence>
<dbReference type="EMBL" id="MU155793">
    <property type="protein sequence ID" value="KAF9470968.1"/>
    <property type="molecule type" value="Genomic_DNA"/>
</dbReference>
<organism evidence="1 2">
    <name type="scientific">Pholiota conissans</name>
    <dbReference type="NCBI Taxonomy" id="109636"/>
    <lineage>
        <taxon>Eukaryota</taxon>
        <taxon>Fungi</taxon>
        <taxon>Dikarya</taxon>
        <taxon>Basidiomycota</taxon>
        <taxon>Agaricomycotina</taxon>
        <taxon>Agaricomycetes</taxon>
        <taxon>Agaricomycetidae</taxon>
        <taxon>Agaricales</taxon>
        <taxon>Agaricineae</taxon>
        <taxon>Strophariaceae</taxon>
        <taxon>Pholiota</taxon>
    </lineage>
</organism>
<reference evidence="1" key="1">
    <citation type="submission" date="2020-11" db="EMBL/GenBank/DDBJ databases">
        <authorList>
            <consortium name="DOE Joint Genome Institute"/>
            <person name="Ahrendt S."/>
            <person name="Riley R."/>
            <person name="Andreopoulos W."/>
            <person name="Labutti K."/>
            <person name="Pangilinan J."/>
            <person name="Ruiz-Duenas F.J."/>
            <person name="Barrasa J.M."/>
            <person name="Sanchez-Garcia M."/>
            <person name="Camarero S."/>
            <person name="Miyauchi S."/>
            <person name="Serrano A."/>
            <person name="Linde D."/>
            <person name="Babiker R."/>
            <person name="Drula E."/>
            <person name="Ayuso-Fernandez I."/>
            <person name="Pacheco R."/>
            <person name="Padilla G."/>
            <person name="Ferreira P."/>
            <person name="Barriuso J."/>
            <person name="Kellner H."/>
            <person name="Castanera R."/>
            <person name="Alfaro M."/>
            <person name="Ramirez L."/>
            <person name="Pisabarro A.G."/>
            <person name="Kuo A."/>
            <person name="Tritt A."/>
            <person name="Lipzen A."/>
            <person name="He G."/>
            <person name="Yan M."/>
            <person name="Ng V."/>
            <person name="Cullen D."/>
            <person name="Martin F."/>
            <person name="Rosso M.-N."/>
            <person name="Henrissat B."/>
            <person name="Hibbett D."/>
            <person name="Martinez A.T."/>
            <person name="Grigoriev I.V."/>
        </authorList>
    </citation>
    <scope>NUCLEOTIDE SEQUENCE</scope>
    <source>
        <strain evidence="1">CIRM-BRFM 674</strain>
    </source>
</reference>